<proteinExistence type="predicted"/>
<accession>A0ABR7QDV1</accession>
<dbReference type="EMBL" id="JACGWS010000013">
    <property type="protein sequence ID" value="MBC8756745.1"/>
    <property type="molecule type" value="Genomic_DNA"/>
</dbReference>
<sequence>MERKHILNLIKQIPFLLVLCAMLLQPIANTFSIFSDTSFELVDYDFEDDTEEEVEDKTEKDTKIEPQRIHSTIAYCDLSNINANHYLQQSRWSCNLDILIPPPRHA</sequence>
<evidence type="ECO:0000313" key="1">
    <source>
        <dbReference type="EMBL" id="MBC8756745.1"/>
    </source>
</evidence>
<organism evidence="1 2">
    <name type="scientific">Kordia aestuariivivens</name>
    <dbReference type="NCBI Taxonomy" id="2759037"/>
    <lineage>
        <taxon>Bacteria</taxon>
        <taxon>Pseudomonadati</taxon>
        <taxon>Bacteroidota</taxon>
        <taxon>Flavobacteriia</taxon>
        <taxon>Flavobacteriales</taxon>
        <taxon>Flavobacteriaceae</taxon>
        <taxon>Kordia</taxon>
    </lineage>
</organism>
<name>A0ABR7QDV1_9FLAO</name>
<keyword evidence="2" id="KW-1185">Reference proteome</keyword>
<protein>
    <submittedName>
        <fullName evidence="1">Uncharacterized protein</fullName>
    </submittedName>
</protein>
<comment type="caution">
    <text evidence="1">The sequence shown here is derived from an EMBL/GenBank/DDBJ whole genome shotgun (WGS) entry which is preliminary data.</text>
</comment>
<dbReference type="Proteomes" id="UP000619238">
    <property type="component" value="Unassembled WGS sequence"/>
</dbReference>
<evidence type="ECO:0000313" key="2">
    <source>
        <dbReference type="Proteomes" id="UP000619238"/>
    </source>
</evidence>
<gene>
    <name evidence="1" type="ORF">H2O64_18875</name>
</gene>
<dbReference type="RefSeq" id="WP_187563786.1">
    <property type="nucleotide sequence ID" value="NZ_JACGWS010000013.1"/>
</dbReference>
<reference evidence="1 2" key="1">
    <citation type="submission" date="2020-07" db="EMBL/GenBank/DDBJ databases">
        <title>Description of Kordia aestuariivivens sp. nov., isolated from a tidal flat.</title>
        <authorList>
            <person name="Park S."/>
            <person name="Yoon J.-H."/>
        </authorList>
    </citation>
    <scope>NUCLEOTIDE SEQUENCE [LARGE SCALE GENOMIC DNA]</scope>
    <source>
        <strain evidence="1 2">YSTF-M3</strain>
    </source>
</reference>